<proteinExistence type="predicted"/>
<reference evidence="2 3" key="1">
    <citation type="submission" date="2020-03" db="EMBL/GenBank/DDBJ databases">
        <title>Bacterial isolates of synthetic phycosphere.</title>
        <authorList>
            <person name="Fu H."/>
            <person name="Moran M.A."/>
        </authorList>
    </citation>
    <scope>NUCLEOTIDE SEQUENCE [LARGE SCALE GENOMIC DNA]</scope>
    <source>
        <strain evidence="2 3">HF1</strain>
    </source>
</reference>
<dbReference type="Pfam" id="PF03729">
    <property type="entry name" value="DUF308"/>
    <property type="match status" value="1"/>
</dbReference>
<evidence type="ECO:0000313" key="2">
    <source>
        <dbReference type="EMBL" id="NIY71115.1"/>
    </source>
</evidence>
<dbReference type="PANTHER" id="PTHR34989">
    <property type="entry name" value="PROTEIN HDED"/>
    <property type="match status" value="1"/>
</dbReference>
<evidence type="ECO:0000256" key="1">
    <source>
        <dbReference type="SAM" id="Phobius"/>
    </source>
</evidence>
<dbReference type="EMBL" id="JAATOP010000001">
    <property type="protein sequence ID" value="NIY71115.1"/>
    <property type="molecule type" value="Genomic_DNA"/>
</dbReference>
<name>A0ABX0VTK7_9RHOB</name>
<feature type="transmembrane region" description="Helical" evidence="1">
    <location>
        <begin position="105"/>
        <end position="124"/>
    </location>
</feature>
<dbReference type="InterPro" id="IPR005325">
    <property type="entry name" value="DUF308_memb"/>
</dbReference>
<organism evidence="2 3">
    <name type="scientific">Marivivens donghaensis</name>
    <dbReference type="NCBI Taxonomy" id="1699413"/>
    <lineage>
        <taxon>Bacteria</taxon>
        <taxon>Pseudomonadati</taxon>
        <taxon>Pseudomonadota</taxon>
        <taxon>Alphaproteobacteria</taxon>
        <taxon>Rhodobacterales</taxon>
        <taxon>Paracoccaceae</taxon>
        <taxon>Marivivens group</taxon>
        <taxon>Marivivens</taxon>
    </lineage>
</organism>
<comment type="caution">
    <text evidence="2">The sequence shown here is derived from an EMBL/GenBank/DDBJ whole genome shotgun (WGS) entry which is preliminary data.</text>
</comment>
<evidence type="ECO:0000313" key="3">
    <source>
        <dbReference type="Proteomes" id="UP000709466"/>
    </source>
</evidence>
<dbReference type="PANTHER" id="PTHR34989:SF1">
    <property type="entry name" value="PROTEIN HDED"/>
    <property type="match status" value="1"/>
</dbReference>
<sequence length="159" mass="16509">MLILGVLALVFPFYFTALAKVVVGWFFLLIGAVTLYNAIWARKLADGLLSGAVAALYLAVGVYLSFVASGGLVGLTAIVAVAFLIDGAIEYALAMRRKPRAGWNWIALSGLSSAMLGGVLLALLPTDAAWALGAVLGLNSVTTGLSVLAMARAVRRPAE</sequence>
<keyword evidence="3" id="KW-1185">Reference proteome</keyword>
<protein>
    <submittedName>
        <fullName evidence="2">HdeD family acid-resistance protein</fullName>
    </submittedName>
</protein>
<feature type="transmembrane region" description="Helical" evidence="1">
    <location>
        <begin position="72"/>
        <end position="93"/>
    </location>
</feature>
<keyword evidence="1" id="KW-1133">Transmembrane helix</keyword>
<keyword evidence="1" id="KW-0472">Membrane</keyword>
<gene>
    <name evidence="2" type="ORF">HCZ30_01545</name>
</gene>
<accession>A0ABX0VTK7</accession>
<dbReference type="Proteomes" id="UP000709466">
    <property type="component" value="Unassembled WGS sequence"/>
</dbReference>
<feature type="transmembrane region" description="Helical" evidence="1">
    <location>
        <begin position="12"/>
        <end position="36"/>
    </location>
</feature>
<keyword evidence="1" id="KW-0812">Transmembrane</keyword>
<dbReference type="InterPro" id="IPR052712">
    <property type="entry name" value="Acid_resist_chaperone_HdeD"/>
</dbReference>
<feature type="transmembrane region" description="Helical" evidence="1">
    <location>
        <begin position="48"/>
        <end position="66"/>
    </location>
</feature>
<feature type="transmembrane region" description="Helical" evidence="1">
    <location>
        <begin position="130"/>
        <end position="151"/>
    </location>
</feature>